<protein>
    <recommendedName>
        <fullName evidence="2">LysM domain-containing protein</fullName>
    </recommendedName>
</protein>
<dbReference type="PANTHER" id="PTHR33734:SF22">
    <property type="entry name" value="MEMBRANE-BOUND LYTIC MUREIN TRANSGLYCOSYLASE D"/>
    <property type="match status" value="1"/>
</dbReference>
<dbReference type="Proteomes" id="UP000236893">
    <property type="component" value="Unassembled WGS sequence"/>
</dbReference>
<evidence type="ECO:0000256" key="1">
    <source>
        <dbReference type="SAM" id="SignalP"/>
    </source>
</evidence>
<dbReference type="CDD" id="cd00118">
    <property type="entry name" value="LysM"/>
    <property type="match status" value="2"/>
</dbReference>
<evidence type="ECO:0000313" key="4">
    <source>
        <dbReference type="Proteomes" id="UP000236893"/>
    </source>
</evidence>
<dbReference type="SUPFAM" id="SSF54106">
    <property type="entry name" value="LysM domain"/>
    <property type="match status" value="2"/>
</dbReference>
<dbReference type="AlphaFoldDB" id="A0A2S5A1G2"/>
<dbReference type="Pfam" id="PF01476">
    <property type="entry name" value="LysM"/>
    <property type="match status" value="2"/>
</dbReference>
<evidence type="ECO:0000259" key="2">
    <source>
        <dbReference type="PROSITE" id="PS51782"/>
    </source>
</evidence>
<feature type="domain" description="LysM" evidence="2">
    <location>
        <begin position="101"/>
        <end position="144"/>
    </location>
</feature>
<dbReference type="PROSITE" id="PS51782">
    <property type="entry name" value="LYSM"/>
    <property type="match status" value="1"/>
</dbReference>
<accession>A0A2S5A1G2</accession>
<reference evidence="3 4" key="1">
    <citation type="submission" date="2018-01" db="EMBL/GenBank/DDBJ databases">
        <authorList>
            <person name="Gaut B.S."/>
            <person name="Morton B.R."/>
            <person name="Clegg M.T."/>
            <person name="Duvall M.R."/>
        </authorList>
    </citation>
    <scope>NUCLEOTIDE SEQUENCE [LARGE SCALE GENOMIC DNA]</scope>
    <source>
        <strain evidence="3 4">HR-AV</strain>
    </source>
</reference>
<sequence>MKRLATLLLSLLGVVTIAKASTVDSLGIGEYKGKPVILHLIEAKENYYSISRKYHVSPSDLMTFNDNAPIRIGDTLKINKKNLSLKKVASNTTTAATGKAIEHTVVSGETMFSISRKYGVSVEDILTWNGLTDNSAKIGQKLKIIPGTKAVAPATAPAASVPVVKPAEQTVKVEKQEEVKVSPKTVPVVTEVTKEDSAETADASATTPVKVSGREVHESGMATWISDNDLNQAKSVALHRTAPIGTIVKITNPMSNKSVYVKIVGNFPESADTKNVLIVISKSAANLLGVRDQKFRIDLSYAL</sequence>
<dbReference type="GO" id="GO:0008932">
    <property type="term" value="F:lytic endotransglycosylase activity"/>
    <property type="evidence" value="ECO:0007669"/>
    <property type="project" value="TreeGrafter"/>
</dbReference>
<evidence type="ECO:0000313" key="3">
    <source>
        <dbReference type="EMBL" id="POY36395.1"/>
    </source>
</evidence>
<dbReference type="InterPro" id="IPR036779">
    <property type="entry name" value="LysM_dom_sf"/>
</dbReference>
<gene>
    <name evidence="3" type="ORF">C3K47_11655</name>
</gene>
<feature type="signal peptide" evidence="1">
    <location>
        <begin position="1"/>
        <end position="20"/>
    </location>
</feature>
<dbReference type="Gene3D" id="2.40.40.10">
    <property type="entry name" value="RlpA-like domain"/>
    <property type="match status" value="1"/>
</dbReference>
<name>A0A2S5A1G2_9SPHI</name>
<dbReference type="SMART" id="SM00257">
    <property type="entry name" value="LysM"/>
    <property type="match status" value="2"/>
</dbReference>
<dbReference type="EMBL" id="PQVF01000007">
    <property type="protein sequence ID" value="POY36395.1"/>
    <property type="molecule type" value="Genomic_DNA"/>
</dbReference>
<dbReference type="PANTHER" id="PTHR33734">
    <property type="entry name" value="LYSM DOMAIN-CONTAINING GPI-ANCHORED PROTEIN 2"/>
    <property type="match status" value="1"/>
</dbReference>
<organism evidence="3 4">
    <name type="scientific">Solitalea longa</name>
    <dbReference type="NCBI Taxonomy" id="2079460"/>
    <lineage>
        <taxon>Bacteria</taxon>
        <taxon>Pseudomonadati</taxon>
        <taxon>Bacteroidota</taxon>
        <taxon>Sphingobacteriia</taxon>
        <taxon>Sphingobacteriales</taxon>
        <taxon>Sphingobacteriaceae</taxon>
        <taxon>Solitalea</taxon>
    </lineage>
</organism>
<feature type="chain" id="PRO_5015521858" description="LysM domain-containing protein" evidence="1">
    <location>
        <begin position="21"/>
        <end position="303"/>
    </location>
</feature>
<keyword evidence="4" id="KW-1185">Reference proteome</keyword>
<dbReference type="RefSeq" id="WP_103789312.1">
    <property type="nucleotide sequence ID" value="NZ_PQVF01000007.1"/>
</dbReference>
<dbReference type="OrthoDB" id="2149800at2"/>
<dbReference type="InterPro" id="IPR036908">
    <property type="entry name" value="RlpA-like_sf"/>
</dbReference>
<dbReference type="Gene3D" id="3.10.350.10">
    <property type="entry name" value="LysM domain"/>
    <property type="match status" value="2"/>
</dbReference>
<dbReference type="InterPro" id="IPR018392">
    <property type="entry name" value="LysM"/>
</dbReference>
<comment type="caution">
    <text evidence="3">The sequence shown here is derived from an EMBL/GenBank/DDBJ whole genome shotgun (WGS) entry which is preliminary data.</text>
</comment>
<keyword evidence="1" id="KW-0732">Signal</keyword>
<proteinExistence type="predicted"/>